<dbReference type="RefSeq" id="WP_035232056.1">
    <property type="nucleotide sequence ID" value="NZ_ARXV01000005.1"/>
</dbReference>
<dbReference type="PROSITE" id="PS01174">
    <property type="entry name" value="LIPASE_GDXG_SER"/>
    <property type="match status" value="1"/>
</dbReference>
<dbReference type="Gene3D" id="3.40.50.1820">
    <property type="entry name" value="alpha/beta hydrolase"/>
    <property type="match status" value="1"/>
</dbReference>
<dbReference type="GO" id="GO:0016787">
    <property type="term" value="F:hydrolase activity"/>
    <property type="evidence" value="ECO:0007669"/>
    <property type="project" value="UniProtKB-KW"/>
</dbReference>
<feature type="active site" evidence="3">
    <location>
        <position position="145"/>
    </location>
</feature>
<reference evidence="5 6" key="1">
    <citation type="submission" date="2012-09" db="EMBL/GenBank/DDBJ databases">
        <title>Genome Sequence of alkane-degrading Bacterium Alcanivorax sp. 19-m-6.</title>
        <authorList>
            <person name="Lai Q."/>
            <person name="Shao Z."/>
        </authorList>
    </citation>
    <scope>NUCLEOTIDE SEQUENCE [LARGE SCALE GENOMIC DNA]</scope>
    <source>
        <strain evidence="5 6">19-m-6</strain>
    </source>
</reference>
<evidence type="ECO:0000313" key="5">
    <source>
        <dbReference type="EMBL" id="KGD65154.1"/>
    </source>
</evidence>
<comment type="similarity">
    <text evidence="1">Belongs to the 'GDXG' lipolytic enzyme family.</text>
</comment>
<name>A0A095SLG1_9GAMM</name>
<protein>
    <submittedName>
        <fullName evidence="5">Lipase/esterase</fullName>
    </submittedName>
</protein>
<keyword evidence="2" id="KW-0378">Hydrolase</keyword>
<dbReference type="PATRIC" id="fig|1177154.3.peg.1617"/>
<dbReference type="InterPro" id="IPR033140">
    <property type="entry name" value="Lipase_GDXG_put_SER_AS"/>
</dbReference>
<evidence type="ECO:0000259" key="4">
    <source>
        <dbReference type="Pfam" id="PF07859"/>
    </source>
</evidence>
<comment type="caution">
    <text evidence="5">The sequence shown here is derived from an EMBL/GenBank/DDBJ whole genome shotgun (WGS) entry which is preliminary data.</text>
</comment>
<evidence type="ECO:0000313" key="6">
    <source>
        <dbReference type="Proteomes" id="UP000029444"/>
    </source>
</evidence>
<proteinExistence type="inferred from homology"/>
<dbReference type="InterPro" id="IPR050300">
    <property type="entry name" value="GDXG_lipolytic_enzyme"/>
</dbReference>
<dbReference type="InterPro" id="IPR029058">
    <property type="entry name" value="AB_hydrolase_fold"/>
</dbReference>
<dbReference type="eggNOG" id="COG0657">
    <property type="taxonomic scope" value="Bacteria"/>
</dbReference>
<dbReference type="SUPFAM" id="SSF53474">
    <property type="entry name" value="alpha/beta-Hydrolases"/>
    <property type="match status" value="1"/>
</dbReference>
<dbReference type="EMBL" id="ARXV01000005">
    <property type="protein sequence ID" value="KGD65154.1"/>
    <property type="molecule type" value="Genomic_DNA"/>
</dbReference>
<feature type="domain" description="Alpha/beta hydrolase fold-3" evidence="4">
    <location>
        <begin position="71"/>
        <end position="272"/>
    </location>
</feature>
<dbReference type="Proteomes" id="UP000029444">
    <property type="component" value="Unassembled WGS sequence"/>
</dbReference>
<accession>A0A095SLG1</accession>
<evidence type="ECO:0000256" key="3">
    <source>
        <dbReference type="PROSITE-ProRule" id="PRU10038"/>
    </source>
</evidence>
<dbReference type="AlphaFoldDB" id="A0A095SLG1"/>
<dbReference type="InterPro" id="IPR013094">
    <property type="entry name" value="AB_hydrolase_3"/>
</dbReference>
<organism evidence="5 6">
    <name type="scientific">Alcanivorax nanhaiticus</name>
    <dbReference type="NCBI Taxonomy" id="1177154"/>
    <lineage>
        <taxon>Bacteria</taxon>
        <taxon>Pseudomonadati</taxon>
        <taxon>Pseudomonadota</taxon>
        <taxon>Gammaproteobacteria</taxon>
        <taxon>Oceanospirillales</taxon>
        <taxon>Alcanivoracaceae</taxon>
        <taxon>Alcanivorax</taxon>
    </lineage>
</organism>
<dbReference type="PANTHER" id="PTHR48081:SF8">
    <property type="entry name" value="ALPHA_BETA HYDROLASE FOLD-3 DOMAIN-CONTAINING PROTEIN-RELATED"/>
    <property type="match status" value="1"/>
</dbReference>
<sequence length="297" mass="32639">MSIQAILIKAVTRRTIKRSGLNEEQLVRHLRKVFNNSPSLTLLPLGVKLSRVDQPGFVGDRISVSSPGVTVLYLHGGAYIGGVTKTYYNMAGRLAKQLKGEVYLATYPFAPEHPYPAAVNRVMEAYEYLLDLGKRPEDIVIAGDSAGGGLTLATLLHIRDKGLPQPRCAVTFSPGSNCFPDDQILNALDPSDAMLSADIIRTVIDIYVPDTEQRSHPYASPCLGDYTGICPLMITVSTDEVLYTDAKRVRQAAEKSGVSVEWIERGGLFHVWPIMVPFLPEARQDLKKVVGFIQRQG</sequence>
<dbReference type="PANTHER" id="PTHR48081">
    <property type="entry name" value="AB HYDROLASE SUPERFAMILY PROTEIN C4A8.06C"/>
    <property type="match status" value="1"/>
</dbReference>
<dbReference type="Pfam" id="PF07859">
    <property type="entry name" value="Abhydrolase_3"/>
    <property type="match status" value="1"/>
</dbReference>
<dbReference type="STRING" id="1177154.Y5S_01588"/>
<gene>
    <name evidence="5" type="ORF">Y5S_01588</name>
</gene>
<keyword evidence="6" id="KW-1185">Reference proteome</keyword>
<evidence type="ECO:0000256" key="1">
    <source>
        <dbReference type="ARBA" id="ARBA00010515"/>
    </source>
</evidence>
<evidence type="ECO:0000256" key="2">
    <source>
        <dbReference type="ARBA" id="ARBA00022801"/>
    </source>
</evidence>
<dbReference type="OrthoDB" id="5729797at2"/>